<dbReference type="Gene3D" id="3.20.20.210">
    <property type="match status" value="1"/>
</dbReference>
<dbReference type="EMBL" id="QMPZ01000138">
    <property type="protein sequence ID" value="RLE07814.1"/>
    <property type="molecule type" value="Genomic_DNA"/>
</dbReference>
<sequence>MDAKILEGKVKVKNELLPRERVKMAIEHQEPDRPPIQFYATPEVKKLLTDYFKGQDLKEVFEVDFRYVGPKPLKKPKKPLPGSGIDMYDMWGAGYKNSPYHLDAIDMSGTYPEPVYLPFANFKTMDEVENYPWPSPDDFDYSVIPDQIKRNEGFAIVLGNAGIPDIINGAGVRGRGMAQLLMDIALQDEVGISIIDHRVNFWYEYLRRGLEAGQGKIDIVHLGEDLGTQKGLMVSPEMFDSFFRPRYQRFFDLAHSYGAKVWLHSCGSTYFLHSRFIEMGLDVLDSVQTEPANMDPERLKREFGDKLTYCGMIDTQRLLPYGTVEECRAVARHRIKVIGKGGGYIFCPSHDIQIDAPLENILAIYEEATGKKFM</sequence>
<dbReference type="GO" id="GO:0006779">
    <property type="term" value="P:porphyrin-containing compound biosynthetic process"/>
    <property type="evidence" value="ECO:0007669"/>
    <property type="project" value="InterPro"/>
</dbReference>
<dbReference type="Proteomes" id="UP000279422">
    <property type="component" value="Unassembled WGS sequence"/>
</dbReference>
<dbReference type="GO" id="GO:0004853">
    <property type="term" value="F:uroporphyrinogen decarboxylase activity"/>
    <property type="evidence" value="ECO:0007669"/>
    <property type="project" value="InterPro"/>
</dbReference>
<gene>
    <name evidence="2" type="ORF">DRJ00_07465</name>
</gene>
<evidence type="ECO:0000313" key="2">
    <source>
        <dbReference type="EMBL" id="RLE07814.1"/>
    </source>
</evidence>
<comment type="caution">
    <text evidence="2">The sequence shown here is derived from an EMBL/GenBank/DDBJ whole genome shotgun (WGS) entry which is preliminary data.</text>
</comment>
<dbReference type="AlphaFoldDB" id="A0A497E251"/>
<dbReference type="PANTHER" id="PTHR47099:SF1">
    <property type="entry name" value="METHYLCOBAMIDE:COM METHYLTRANSFERASE MTBA"/>
    <property type="match status" value="1"/>
</dbReference>
<proteinExistence type="predicted"/>
<accession>A0A497E251</accession>
<dbReference type="SUPFAM" id="SSF51726">
    <property type="entry name" value="UROD/MetE-like"/>
    <property type="match status" value="1"/>
</dbReference>
<evidence type="ECO:0000259" key="1">
    <source>
        <dbReference type="Pfam" id="PF01208"/>
    </source>
</evidence>
<protein>
    <recommendedName>
        <fullName evidence="1">Uroporphyrinogen decarboxylase (URO-D) domain-containing protein</fullName>
    </recommendedName>
</protein>
<feature type="domain" description="Uroporphyrinogen decarboxylase (URO-D)" evidence="1">
    <location>
        <begin position="174"/>
        <end position="367"/>
    </location>
</feature>
<dbReference type="InterPro" id="IPR052024">
    <property type="entry name" value="Methanogen_methyltrans"/>
</dbReference>
<name>A0A497E251_UNCAE</name>
<reference evidence="2 3" key="1">
    <citation type="submission" date="2018-06" db="EMBL/GenBank/DDBJ databases">
        <title>Extensive metabolic versatility and redundancy in microbially diverse, dynamic hydrothermal sediments.</title>
        <authorList>
            <person name="Dombrowski N."/>
            <person name="Teske A."/>
            <person name="Baker B.J."/>
        </authorList>
    </citation>
    <scope>NUCLEOTIDE SEQUENCE [LARGE SCALE GENOMIC DNA]</scope>
    <source>
        <strain evidence="2">B47_G16</strain>
    </source>
</reference>
<dbReference type="InterPro" id="IPR038071">
    <property type="entry name" value="UROD/MetE-like_sf"/>
</dbReference>
<dbReference type="InterPro" id="IPR000257">
    <property type="entry name" value="Uroporphyrinogen_deCOase"/>
</dbReference>
<organism evidence="2 3">
    <name type="scientific">Aerophobetes bacterium</name>
    <dbReference type="NCBI Taxonomy" id="2030807"/>
    <lineage>
        <taxon>Bacteria</taxon>
        <taxon>Candidatus Aerophobota</taxon>
    </lineage>
</organism>
<dbReference type="Pfam" id="PF01208">
    <property type="entry name" value="URO-D"/>
    <property type="match status" value="1"/>
</dbReference>
<dbReference type="PANTHER" id="PTHR47099">
    <property type="entry name" value="METHYLCOBAMIDE:COM METHYLTRANSFERASE MTBA"/>
    <property type="match status" value="1"/>
</dbReference>
<evidence type="ECO:0000313" key="3">
    <source>
        <dbReference type="Proteomes" id="UP000279422"/>
    </source>
</evidence>